<keyword evidence="4" id="KW-1185">Reference proteome</keyword>
<accession>X6NMD9</accession>
<evidence type="ECO:0000313" key="3">
    <source>
        <dbReference type="EMBL" id="ETO27098.1"/>
    </source>
</evidence>
<dbReference type="InterPro" id="IPR001849">
    <property type="entry name" value="PH_domain"/>
</dbReference>
<organism evidence="3 4">
    <name type="scientific">Reticulomyxa filosa</name>
    <dbReference type="NCBI Taxonomy" id="46433"/>
    <lineage>
        <taxon>Eukaryota</taxon>
        <taxon>Sar</taxon>
        <taxon>Rhizaria</taxon>
        <taxon>Retaria</taxon>
        <taxon>Foraminifera</taxon>
        <taxon>Monothalamids</taxon>
        <taxon>Reticulomyxidae</taxon>
        <taxon>Reticulomyxa</taxon>
    </lineage>
</organism>
<feature type="region of interest" description="Disordered" evidence="1">
    <location>
        <begin position="65"/>
        <end position="109"/>
    </location>
</feature>
<evidence type="ECO:0000259" key="2">
    <source>
        <dbReference type="PROSITE" id="PS50003"/>
    </source>
</evidence>
<feature type="compositionally biased region" description="Polar residues" evidence="1">
    <location>
        <begin position="73"/>
        <end position="84"/>
    </location>
</feature>
<dbReference type="SMART" id="SM00233">
    <property type="entry name" value="PH"/>
    <property type="match status" value="1"/>
</dbReference>
<dbReference type="Proteomes" id="UP000023152">
    <property type="component" value="Unassembled WGS sequence"/>
</dbReference>
<protein>
    <recommendedName>
        <fullName evidence="2">PH domain-containing protein</fullName>
    </recommendedName>
</protein>
<sequence>MSITLRIRQILLMKKSLTFNNTFKHFNYTQKKVFSLQYFISSTQFPMKKDRPNFILTGSSGNSPYFEQEASNDDPTNPRKSSNAIDRPRPLLSNQNQSKERRYKISGKSSTEWRTKSKISFGLQVKIDEDIIHQGVLSKQSKRNMAMKKYYCFLLASGLLKCHHPRSFHEITTIKLYDCISVKACPEENNATSDGFTKRFQVITAKKTMEFEAETEHEAIEWVNAISVVYT</sequence>
<dbReference type="InterPro" id="IPR011993">
    <property type="entry name" value="PH-like_dom_sf"/>
</dbReference>
<evidence type="ECO:0000313" key="4">
    <source>
        <dbReference type="Proteomes" id="UP000023152"/>
    </source>
</evidence>
<dbReference type="PROSITE" id="PS50003">
    <property type="entry name" value="PH_DOMAIN"/>
    <property type="match status" value="1"/>
</dbReference>
<reference evidence="3 4" key="1">
    <citation type="journal article" date="2013" name="Curr. Biol.">
        <title>The Genome of the Foraminiferan Reticulomyxa filosa.</title>
        <authorList>
            <person name="Glockner G."/>
            <person name="Hulsmann N."/>
            <person name="Schleicher M."/>
            <person name="Noegel A.A."/>
            <person name="Eichinger L."/>
            <person name="Gallinger C."/>
            <person name="Pawlowski J."/>
            <person name="Sierra R."/>
            <person name="Euteneuer U."/>
            <person name="Pillet L."/>
            <person name="Moustafa A."/>
            <person name="Platzer M."/>
            <person name="Groth M."/>
            <person name="Szafranski K."/>
            <person name="Schliwa M."/>
        </authorList>
    </citation>
    <scope>NUCLEOTIDE SEQUENCE [LARGE SCALE GENOMIC DNA]</scope>
</reference>
<name>X6NMD9_RETFI</name>
<dbReference type="AlphaFoldDB" id="X6NMD9"/>
<dbReference type="EMBL" id="ASPP01007462">
    <property type="protein sequence ID" value="ETO27098.1"/>
    <property type="molecule type" value="Genomic_DNA"/>
</dbReference>
<dbReference type="SUPFAM" id="SSF50729">
    <property type="entry name" value="PH domain-like"/>
    <property type="match status" value="1"/>
</dbReference>
<feature type="domain" description="PH" evidence="2">
    <location>
        <begin position="130"/>
        <end position="231"/>
    </location>
</feature>
<dbReference type="Gene3D" id="2.30.29.30">
    <property type="entry name" value="Pleckstrin-homology domain (PH domain)/Phosphotyrosine-binding domain (PTB)"/>
    <property type="match status" value="1"/>
</dbReference>
<gene>
    <name evidence="3" type="ORF">RFI_10033</name>
</gene>
<dbReference type="Pfam" id="PF00169">
    <property type="entry name" value="PH"/>
    <property type="match status" value="1"/>
</dbReference>
<comment type="caution">
    <text evidence="3">The sequence shown here is derived from an EMBL/GenBank/DDBJ whole genome shotgun (WGS) entry which is preliminary data.</text>
</comment>
<evidence type="ECO:0000256" key="1">
    <source>
        <dbReference type="SAM" id="MobiDB-lite"/>
    </source>
</evidence>
<proteinExistence type="predicted"/>